<dbReference type="CDD" id="cd07560">
    <property type="entry name" value="Peptidase_S41_CPP"/>
    <property type="match status" value="1"/>
</dbReference>
<dbReference type="GO" id="GO:0006508">
    <property type="term" value="P:proteolysis"/>
    <property type="evidence" value="ECO:0007669"/>
    <property type="project" value="UniProtKB-KW"/>
</dbReference>
<keyword evidence="6" id="KW-0175">Coiled coil</keyword>
<dbReference type="InterPro" id="IPR005151">
    <property type="entry name" value="Tail-specific_protease"/>
</dbReference>
<dbReference type="EMBL" id="AQPN01000099">
    <property type="protein sequence ID" value="EOR94068.1"/>
    <property type="molecule type" value="Genomic_DNA"/>
</dbReference>
<dbReference type="PATRIC" id="fig|1150600.3.peg.2757"/>
<evidence type="ECO:0000259" key="7">
    <source>
        <dbReference type="PROSITE" id="PS50106"/>
    </source>
</evidence>
<sequence>MLDFRKHAKKIILTACTGMVILLFAFSDDYFQASKNLEIFTSLYKEVNVNYVDEINTSEMIQTGIEAMLESMDPYTEFVPEADMEDYRMKYVSTQYGGIGTSVQLHDGKFLIAETFEGFPAQKSDLRAGDVITAINSLSLKGKSYESVSTMLKGPKGTALKITVDRPGLNTPLTVDVMRDEITQPNVSYSGLIADHVGYIKLDKFLENSGNEVSEALNTILKSKPSGLILDLRSNGGGILQEAVKIVNLFVAANTTVVTQKGKTKEKSYTYKTYNPPLAPNIPLVVLVNSRSASASEIVAGALQDLDRAVIIGQRSYGKGLVQQSFNLPYNSLIKITVAKYYTPSGRCIQSLDYTHRSAQGEVVKVADSLISEYHTKAGRLVYDGSGIFPDQFIAQQRYSPIAITLLSKFYIFDYATLYRSTHKQLTSAKDFRLTDIEYTDFVKYMSDKDYNYFTKTEKLVNELQEEAEKEKKLTEIRTEFDALKKKVYTSKQNDLNQFKDEIKLILENEIVSRYYFQKGRMEQAFNTDLEIKSAEAVLSDKAVLASILKGNGKYKSIGKPVLGFTANVPEQ</sequence>
<dbReference type="STRING" id="1150600.ADIARSV_2784"/>
<evidence type="ECO:0000256" key="2">
    <source>
        <dbReference type="ARBA" id="ARBA00022670"/>
    </source>
</evidence>
<dbReference type="SUPFAM" id="SSF52096">
    <property type="entry name" value="ClpP/crotonase"/>
    <property type="match status" value="1"/>
</dbReference>
<dbReference type="GO" id="GO:0030288">
    <property type="term" value="C:outer membrane-bounded periplasmic space"/>
    <property type="evidence" value="ECO:0007669"/>
    <property type="project" value="TreeGrafter"/>
</dbReference>
<feature type="coiled-coil region" evidence="6">
    <location>
        <begin position="454"/>
        <end position="487"/>
    </location>
</feature>
<keyword evidence="2 5" id="KW-0645">Protease</keyword>
<keyword evidence="3 5" id="KW-0378">Hydrolase</keyword>
<keyword evidence="4 5" id="KW-0720">Serine protease</keyword>
<dbReference type="SUPFAM" id="SSF50156">
    <property type="entry name" value="PDZ domain-like"/>
    <property type="match status" value="1"/>
</dbReference>
<evidence type="ECO:0000313" key="8">
    <source>
        <dbReference type="EMBL" id="EOR94068.1"/>
    </source>
</evidence>
<dbReference type="AlphaFoldDB" id="R9GQT0"/>
<keyword evidence="9" id="KW-1185">Reference proteome</keyword>
<evidence type="ECO:0000256" key="3">
    <source>
        <dbReference type="ARBA" id="ARBA00022801"/>
    </source>
</evidence>
<dbReference type="InterPro" id="IPR041489">
    <property type="entry name" value="PDZ_6"/>
</dbReference>
<evidence type="ECO:0000256" key="4">
    <source>
        <dbReference type="ARBA" id="ARBA00022825"/>
    </source>
</evidence>
<evidence type="ECO:0000313" key="9">
    <source>
        <dbReference type="Proteomes" id="UP000014174"/>
    </source>
</evidence>
<proteinExistence type="inferred from homology"/>
<dbReference type="EC" id="3.4.21.102" evidence="8"/>
<dbReference type="PANTHER" id="PTHR32060">
    <property type="entry name" value="TAIL-SPECIFIC PROTEASE"/>
    <property type="match status" value="1"/>
</dbReference>
<dbReference type="Gene3D" id="2.30.42.10">
    <property type="match status" value="1"/>
</dbReference>
<dbReference type="PROSITE" id="PS50106">
    <property type="entry name" value="PDZ"/>
    <property type="match status" value="1"/>
</dbReference>
<evidence type="ECO:0000256" key="6">
    <source>
        <dbReference type="SAM" id="Coils"/>
    </source>
</evidence>
<accession>R9GQT0</accession>
<dbReference type="InterPro" id="IPR029045">
    <property type="entry name" value="ClpP/crotonase-like_dom_sf"/>
</dbReference>
<dbReference type="eggNOG" id="COG0793">
    <property type="taxonomic scope" value="Bacteria"/>
</dbReference>
<dbReference type="InterPro" id="IPR001478">
    <property type="entry name" value="PDZ"/>
</dbReference>
<feature type="domain" description="PDZ" evidence="7">
    <location>
        <begin position="88"/>
        <end position="153"/>
    </location>
</feature>
<dbReference type="SMART" id="SM00245">
    <property type="entry name" value="TSPc"/>
    <property type="match status" value="1"/>
</dbReference>
<evidence type="ECO:0000256" key="1">
    <source>
        <dbReference type="ARBA" id="ARBA00009179"/>
    </source>
</evidence>
<dbReference type="InterPro" id="IPR004447">
    <property type="entry name" value="Peptidase_S41A"/>
</dbReference>
<dbReference type="CDD" id="cd06782">
    <property type="entry name" value="cpPDZ_CPP-like"/>
    <property type="match status" value="1"/>
</dbReference>
<dbReference type="RefSeq" id="WP_016196015.1">
    <property type="nucleotide sequence ID" value="NZ_AQPN01000099.1"/>
</dbReference>
<dbReference type="Gene3D" id="3.90.226.10">
    <property type="entry name" value="2-enoyl-CoA Hydratase, Chain A, domain 1"/>
    <property type="match status" value="1"/>
</dbReference>
<protein>
    <submittedName>
        <fullName evidence="8">C-terminal processing peptidase, tail-specific protease</fullName>
        <ecNumber evidence="8">3.4.21.102</ecNumber>
    </submittedName>
</protein>
<gene>
    <name evidence="8" type="ORF">ADIARSV_2784</name>
</gene>
<dbReference type="PANTHER" id="PTHR32060:SF30">
    <property type="entry name" value="CARBOXY-TERMINAL PROCESSING PROTEASE CTPA"/>
    <property type="match status" value="1"/>
</dbReference>
<dbReference type="GO" id="GO:0007165">
    <property type="term" value="P:signal transduction"/>
    <property type="evidence" value="ECO:0007669"/>
    <property type="project" value="TreeGrafter"/>
</dbReference>
<dbReference type="OrthoDB" id="9812068at2"/>
<comment type="caution">
    <text evidence="8">The sequence shown here is derived from an EMBL/GenBank/DDBJ whole genome shotgun (WGS) entry which is preliminary data.</text>
</comment>
<dbReference type="Pfam" id="PF17820">
    <property type="entry name" value="PDZ_6"/>
    <property type="match status" value="1"/>
</dbReference>
<dbReference type="InterPro" id="IPR036034">
    <property type="entry name" value="PDZ_sf"/>
</dbReference>
<dbReference type="GO" id="GO:0004252">
    <property type="term" value="F:serine-type endopeptidase activity"/>
    <property type="evidence" value="ECO:0007669"/>
    <property type="project" value="UniProtKB-EC"/>
</dbReference>
<reference evidence="8 9" key="1">
    <citation type="journal article" date="2013" name="Genome Announc.">
        <title>Draft Genome Sequence of Arcticibacter svalbardensis Strain MN12-7T, a Member of the Family Sphingobacteriaceae Isolated from an Arctic Soil Sample.</title>
        <authorList>
            <person name="Shivaji S."/>
            <person name="Ara S."/>
            <person name="Prasad S."/>
            <person name="Manasa B.P."/>
            <person name="Begum Z."/>
            <person name="Singh A."/>
            <person name="Kumar Pinnaka A."/>
        </authorList>
    </citation>
    <scope>NUCLEOTIDE SEQUENCE [LARGE SCALE GENOMIC DNA]</scope>
    <source>
        <strain evidence="8 9">MN12-7</strain>
    </source>
</reference>
<dbReference type="SMART" id="SM00228">
    <property type="entry name" value="PDZ"/>
    <property type="match status" value="1"/>
</dbReference>
<dbReference type="Proteomes" id="UP000014174">
    <property type="component" value="Unassembled WGS sequence"/>
</dbReference>
<comment type="similarity">
    <text evidence="1 5">Belongs to the peptidase S41A family.</text>
</comment>
<name>R9GQT0_9SPHI</name>
<dbReference type="Gene3D" id="3.30.750.44">
    <property type="match status" value="1"/>
</dbReference>
<dbReference type="Pfam" id="PF03572">
    <property type="entry name" value="Peptidase_S41"/>
    <property type="match status" value="1"/>
</dbReference>
<evidence type="ECO:0000256" key="5">
    <source>
        <dbReference type="RuleBase" id="RU004404"/>
    </source>
</evidence>
<organism evidence="8 9">
    <name type="scientific">Arcticibacter svalbardensis MN12-7</name>
    <dbReference type="NCBI Taxonomy" id="1150600"/>
    <lineage>
        <taxon>Bacteria</taxon>
        <taxon>Pseudomonadati</taxon>
        <taxon>Bacteroidota</taxon>
        <taxon>Sphingobacteriia</taxon>
        <taxon>Sphingobacteriales</taxon>
        <taxon>Sphingobacteriaceae</taxon>
        <taxon>Arcticibacter</taxon>
    </lineage>
</organism>
<dbReference type="NCBIfam" id="TIGR00225">
    <property type="entry name" value="prc"/>
    <property type="match status" value="1"/>
</dbReference>